<gene>
    <name evidence="2" type="ORF">GTP41_24590</name>
</gene>
<dbReference type="InterPro" id="IPR032710">
    <property type="entry name" value="NTF2-like_dom_sf"/>
</dbReference>
<proteinExistence type="predicted"/>
<keyword evidence="3" id="KW-1185">Reference proteome</keyword>
<name>A0A6N9HPC3_9BURK</name>
<accession>A0A6N9HPC3</accession>
<feature type="signal peptide" evidence="1">
    <location>
        <begin position="1"/>
        <end position="20"/>
    </location>
</feature>
<comment type="caution">
    <text evidence="2">The sequence shown here is derived from an EMBL/GenBank/DDBJ whole genome shotgun (WGS) entry which is preliminary data.</text>
</comment>
<organism evidence="2 3">
    <name type="scientific">Pseudoduganella guangdongensis</name>
    <dbReference type="NCBI Taxonomy" id="2692179"/>
    <lineage>
        <taxon>Bacteria</taxon>
        <taxon>Pseudomonadati</taxon>
        <taxon>Pseudomonadota</taxon>
        <taxon>Betaproteobacteria</taxon>
        <taxon>Burkholderiales</taxon>
        <taxon>Oxalobacteraceae</taxon>
        <taxon>Telluria group</taxon>
        <taxon>Pseudoduganella</taxon>
    </lineage>
</organism>
<dbReference type="AlphaFoldDB" id="A0A6N9HPC3"/>
<evidence type="ECO:0008006" key="4">
    <source>
        <dbReference type="Google" id="ProtNLM"/>
    </source>
</evidence>
<protein>
    <recommendedName>
        <fullName evidence="4">DUF4440 domain-containing protein</fullName>
    </recommendedName>
</protein>
<evidence type="ECO:0000313" key="2">
    <source>
        <dbReference type="EMBL" id="MYN05279.1"/>
    </source>
</evidence>
<feature type="chain" id="PRO_5027045440" description="DUF4440 domain-containing protein" evidence="1">
    <location>
        <begin position="21"/>
        <end position="163"/>
    </location>
</feature>
<reference evidence="2 3" key="1">
    <citation type="submission" date="2019-12" db="EMBL/GenBank/DDBJ databases">
        <title>Novel species isolated from a subtropical stream in China.</title>
        <authorList>
            <person name="Lu H."/>
        </authorList>
    </citation>
    <scope>NUCLEOTIDE SEQUENCE [LARGE SCALE GENOMIC DNA]</scope>
    <source>
        <strain evidence="2 3">DS3</strain>
    </source>
</reference>
<keyword evidence="1" id="KW-0732">Signal</keyword>
<dbReference type="EMBL" id="WWCJ01000027">
    <property type="protein sequence ID" value="MYN05279.1"/>
    <property type="molecule type" value="Genomic_DNA"/>
</dbReference>
<evidence type="ECO:0000256" key="1">
    <source>
        <dbReference type="SAM" id="SignalP"/>
    </source>
</evidence>
<dbReference type="Proteomes" id="UP000448575">
    <property type="component" value="Unassembled WGS sequence"/>
</dbReference>
<dbReference type="SUPFAM" id="SSF54427">
    <property type="entry name" value="NTF2-like"/>
    <property type="match status" value="1"/>
</dbReference>
<evidence type="ECO:0000313" key="3">
    <source>
        <dbReference type="Proteomes" id="UP000448575"/>
    </source>
</evidence>
<dbReference type="RefSeq" id="WP_161028227.1">
    <property type="nucleotide sequence ID" value="NZ_WWCJ01000027.1"/>
</dbReference>
<sequence>MNAIVLAAALLAAPATPEQAVATLWRSISHDAGKAGDEAALRAILHPDAMVYGARYRDGAPALSVARGTDFAAGIGRVGEKGFYECEVAREVRQYDRFATVYSVVESRTERNAAKANFTGVNSIQLYRAEDGWRIISLYYQVERPGSPVSLQGGKPGVCLEGQ</sequence>
<dbReference type="Gene3D" id="3.10.450.50">
    <property type="match status" value="1"/>
</dbReference>